<dbReference type="Proteomes" id="UP000576209">
    <property type="component" value="Unassembled WGS sequence"/>
</dbReference>
<accession>A0A840DYX9</accession>
<reference evidence="1 2" key="1">
    <citation type="submission" date="2020-08" db="EMBL/GenBank/DDBJ databases">
        <title>Genomic Encyclopedia of Type Strains, Phase IV (KMG-IV): sequencing the most valuable type-strain genomes for metagenomic binning, comparative biology and taxonomic classification.</title>
        <authorList>
            <person name="Goeker M."/>
        </authorList>
    </citation>
    <scope>NUCLEOTIDE SEQUENCE [LARGE SCALE GENOMIC DNA]</scope>
    <source>
        <strain evidence="1 2">DSM 105137</strain>
    </source>
</reference>
<keyword evidence="2" id="KW-1185">Reference proteome</keyword>
<protein>
    <submittedName>
        <fullName evidence="1">Uncharacterized protein</fullName>
    </submittedName>
</protein>
<dbReference type="RefSeq" id="WP_183494722.1">
    <property type="nucleotide sequence ID" value="NZ_JACIFF010000002.1"/>
</dbReference>
<name>A0A840DYX9_9BACT</name>
<comment type="caution">
    <text evidence="1">The sequence shown here is derived from an EMBL/GenBank/DDBJ whole genome shotgun (WGS) entry which is preliminary data.</text>
</comment>
<organism evidence="1 2">
    <name type="scientific">Neolewinella aquimaris</name>
    <dbReference type="NCBI Taxonomy" id="1835722"/>
    <lineage>
        <taxon>Bacteria</taxon>
        <taxon>Pseudomonadati</taxon>
        <taxon>Bacteroidota</taxon>
        <taxon>Saprospiria</taxon>
        <taxon>Saprospirales</taxon>
        <taxon>Lewinellaceae</taxon>
        <taxon>Neolewinella</taxon>
    </lineage>
</organism>
<proteinExistence type="predicted"/>
<dbReference type="AlphaFoldDB" id="A0A840DYX9"/>
<dbReference type="EMBL" id="JACIFF010000002">
    <property type="protein sequence ID" value="MBB4078474.1"/>
    <property type="molecule type" value="Genomic_DNA"/>
</dbReference>
<evidence type="ECO:0000313" key="1">
    <source>
        <dbReference type="EMBL" id="MBB4078474.1"/>
    </source>
</evidence>
<gene>
    <name evidence="1" type="ORF">GGR28_001087</name>
</gene>
<sequence>MKTIKIPELQLIFGGSNNEGDWVDSVQATLRNVGRFARGFFNGLFGNHNSHCA</sequence>
<evidence type="ECO:0000313" key="2">
    <source>
        <dbReference type="Proteomes" id="UP000576209"/>
    </source>
</evidence>